<dbReference type="InterPro" id="IPR019734">
    <property type="entry name" value="TPR_rpt"/>
</dbReference>
<dbReference type="Gene3D" id="1.10.260.40">
    <property type="entry name" value="lambda repressor-like DNA-binding domains"/>
    <property type="match status" value="1"/>
</dbReference>
<dbReference type="InterPro" id="IPR036388">
    <property type="entry name" value="WH-like_DNA-bd_sf"/>
</dbReference>
<feature type="domain" description="HTH cro/C1-type" evidence="4">
    <location>
        <begin position="13"/>
        <end position="67"/>
    </location>
</feature>
<dbReference type="RefSeq" id="WP_037267777.1">
    <property type="nucleotide sequence ID" value="NZ_QHKI01000011.1"/>
</dbReference>
<dbReference type="GO" id="GO:0003677">
    <property type="term" value="F:DNA binding"/>
    <property type="evidence" value="ECO:0007669"/>
    <property type="project" value="UniProtKB-UniRule"/>
</dbReference>
<dbReference type="SUPFAM" id="SSF48452">
    <property type="entry name" value="TPR-like"/>
    <property type="match status" value="3"/>
</dbReference>
<dbReference type="SMART" id="SM00028">
    <property type="entry name" value="TPR"/>
    <property type="match status" value="4"/>
</dbReference>
<dbReference type="PANTHER" id="PTHR47691">
    <property type="entry name" value="REGULATOR-RELATED"/>
    <property type="match status" value="1"/>
</dbReference>
<dbReference type="InterPro" id="IPR010982">
    <property type="entry name" value="Lambda_DNA-bd_dom_sf"/>
</dbReference>
<evidence type="ECO:0000256" key="1">
    <source>
        <dbReference type="ARBA" id="ARBA00005820"/>
    </source>
</evidence>
<dbReference type="Gene3D" id="1.25.40.10">
    <property type="entry name" value="Tetratricopeptide repeat domain"/>
    <property type="match status" value="3"/>
</dbReference>
<organism evidence="6 7">
    <name type="scientific">Kibdelosporangium aridum</name>
    <dbReference type="NCBI Taxonomy" id="2030"/>
    <lineage>
        <taxon>Bacteria</taxon>
        <taxon>Bacillati</taxon>
        <taxon>Actinomycetota</taxon>
        <taxon>Actinomycetes</taxon>
        <taxon>Pseudonocardiales</taxon>
        <taxon>Pseudonocardiaceae</taxon>
        <taxon>Kibdelosporangium</taxon>
    </lineage>
</organism>
<dbReference type="InterPro" id="IPR005158">
    <property type="entry name" value="BTAD"/>
</dbReference>
<dbReference type="PANTHER" id="PTHR47691:SF3">
    <property type="entry name" value="HTH-TYPE TRANSCRIPTIONAL REGULATOR RV0890C-RELATED"/>
    <property type="match status" value="1"/>
</dbReference>
<dbReference type="InterPro" id="IPR001387">
    <property type="entry name" value="Cro/C1-type_HTH"/>
</dbReference>
<dbReference type="InterPro" id="IPR001867">
    <property type="entry name" value="OmpR/PhoB-type_DNA-bd"/>
</dbReference>
<dbReference type="PROSITE" id="PS51755">
    <property type="entry name" value="OMPR_PHOB"/>
    <property type="match status" value="1"/>
</dbReference>
<dbReference type="Pfam" id="PF13560">
    <property type="entry name" value="HTH_31"/>
    <property type="match status" value="1"/>
</dbReference>
<evidence type="ECO:0000313" key="6">
    <source>
        <dbReference type="EMBL" id="RSM85797.1"/>
    </source>
</evidence>
<name>A0A428ZCJ1_KIBAR</name>
<evidence type="ECO:0000256" key="2">
    <source>
        <dbReference type="ARBA" id="ARBA00023125"/>
    </source>
</evidence>
<proteinExistence type="inferred from homology"/>
<dbReference type="SMART" id="SM00530">
    <property type="entry name" value="HTH_XRE"/>
    <property type="match status" value="1"/>
</dbReference>
<dbReference type="PROSITE" id="PS50943">
    <property type="entry name" value="HTH_CROC1"/>
    <property type="match status" value="1"/>
</dbReference>
<dbReference type="Pfam" id="PF03704">
    <property type="entry name" value="BTAD"/>
    <property type="match status" value="1"/>
</dbReference>
<feature type="DNA-binding region" description="OmpR/PhoB-type" evidence="3">
    <location>
        <begin position="58"/>
        <end position="155"/>
    </location>
</feature>
<evidence type="ECO:0000259" key="5">
    <source>
        <dbReference type="PROSITE" id="PS51755"/>
    </source>
</evidence>
<dbReference type="SUPFAM" id="SSF46894">
    <property type="entry name" value="C-terminal effector domain of the bipartite response regulators"/>
    <property type="match status" value="1"/>
</dbReference>
<dbReference type="Gene3D" id="1.10.10.10">
    <property type="entry name" value="Winged helix-like DNA-binding domain superfamily/Winged helix DNA-binding domain"/>
    <property type="match status" value="1"/>
</dbReference>
<accession>A0A428ZCJ1</accession>
<dbReference type="InterPro" id="IPR027417">
    <property type="entry name" value="P-loop_NTPase"/>
</dbReference>
<dbReference type="SUPFAM" id="SSF47413">
    <property type="entry name" value="lambda repressor-like DNA-binding domains"/>
    <property type="match status" value="1"/>
</dbReference>
<gene>
    <name evidence="6" type="ORF">DMH04_16515</name>
</gene>
<dbReference type="EMBL" id="QHKI01000011">
    <property type="protein sequence ID" value="RSM85797.1"/>
    <property type="molecule type" value="Genomic_DNA"/>
</dbReference>
<evidence type="ECO:0000256" key="3">
    <source>
        <dbReference type="PROSITE-ProRule" id="PRU01091"/>
    </source>
</evidence>
<feature type="domain" description="OmpR/PhoB-type" evidence="5">
    <location>
        <begin position="58"/>
        <end position="155"/>
    </location>
</feature>
<dbReference type="CDD" id="cd00093">
    <property type="entry name" value="HTH_XRE"/>
    <property type="match status" value="1"/>
</dbReference>
<comment type="similarity">
    <text evidence="1">Belongs to the AfsR/DnrI/RedD regulatory family.</text>
</comment>
<dbReference type="GO" id="GO:0043531">
    <property type="term" value="F:ADP binding"/>
    <property type="evidence" value="ECO:0007669"/>
    <property type="project" value="InterPro"/>
</dbReference>
<reference evidence="6 7" key="1">
    <citation type="submission" date="2018-05" db="EMBL/GenBank/DDBJ databases">
        <title>Evolution of GPA BGCs.</title>
        <authorList>
            <person name="Waglechner N."/>
            <person name="Wright G.D."/>
        </authorList>
    </citation>
    <scope>NUCLEOTIDE SEQUENCE [LARGE SCALE GENOMIC DNA]</scope>
    <source>
        <strain evidence="6 7">A82846</strain>
    </source>
</reference>
<dbReference type="OrthoDB" id="7628974at2"/>
<dbReference type="SMART" id="SM00862">
    <property type="entry name" value="Trans_reg_C"/>
    <property type="match status" value="1"/>
</dbReference>
<dbReference type="GO" id="GO:0000160">
    <property type="term" value="P:phosphorelay signal transduction system"/>
    <property type="evidence" value="ECO:0007669"/>
    <property type="project" value="InterPro"/>
</dbReference>
<dbReference type="PRINTS" id="PR00364">
    <property type="entry name" value="DISEASERSIST"/>
</dbReference>
<dbReference type="Proteomes" id="UP000287547">
    <property type="component" value="Unassembled WGS sequence"/>
</dbReference>
<dbReference type="AlphaFoldDB" id="A0A428ZCJ1"/>
<evidence type="ECO:0000259" key="4">
    <source>
        <dbReference type="PROSITE" id="PS50943"/>
    </source>
</evidence>
<sequence length="1085" mass="117877">MTDLNAGELGAAVRAYRARNGLTQRDMAELAGVSERTLRYIEKGKIHRPRQASIRQLTAILQRSDGLTMAVLGPLVVRRGDRPVVIARPQLRSFLGLLALHANQVVSHAEIIEVLWGHEPPVTYRELLHGMVSRLRKVLGSDVISTRHSGYRLDIEPDQLDLLQFDAARESDDVRTMARALGYWRSSVLEDLPEAVRHHPTAIAIDKRRLATALAYAEAAMAQGECTKAVDQLRLLLPNEPLHEGLHAKLMLALAANGQQAESLALYAEIHDRLVSELGVRPGDELRKAHARVLQGDVAGRPEPPQQQLAPAQLPADVNGFTGRAGDLARLDTLRARQLVVIHAIAGMGKTALAVRWGHRELASFPDGQLYVNLRGFDPVAQPVDPGHVLGRFLRAFGVDPAGIPRDIDERAAQFRSLLAGKRVLVVLDNAATADQVRPLLPGTASCLVLVTSRNRLSPLVAIDGGCPLALAPLEPSEASGLLENALGRARVDAEPAEAAELARLCGHLPLALRLAAGKLLSRPQQTITEVIGELIGERGLAALRLADDPRASVSAAFDLSYAALDPAEQTLFRRLGLIPGPDFTVPAAASLLDTPDPHQAAGLLDRLIVANLVEPYASGRYRLHDLVRLYATEMCGDDRDAYARLMNWYLNKARAAARLLHADLQYLDDGRPSPADVMFADAGQGRAWLQAEEVNIVAAIRDAAGSSVASMAWLLADATNGYFSMRMRNLDEWHVSTRAAIKAAEQVGDGRAHAAMQLAVGAAYWRVGDLKRFVESCTRSWELARRVTWELGMVHSLAFICEGKLGLGLAREVMEPVERLIADSRTRDFTIGVVHGLILRGSALAQLGDLRSAERSMREGLAIGRQSNSVVTLGEALRCLGGVYSQLGRTREAEQAYADSADAAKRSGVWLQQIGHLIVMTRLAYQSGDRATAESLVQQALTLGEESGNRVSHVDVLVFAGWLFRAYGSLPTAFDQYRRAREISHQGDFGFAEAEALIGLARTSVQMGDDSAALSFARQALSLAETRGYQVIIGQALTALAEAEIEQGNLVQAKTYARRALDVHRRTGHEPGERTTLEIIENAS</sequence>
<keyword evidence="2 3" id="KW-0238">DNA-binding</keyword>
<dbReference type="InterPro" id="IPR011990">
    <property type="entry name" value="TPR-like_helical_dom_sf"/>
</dbReference>
<evidence type="ECO:0000313" key="7">
    <source>
        <dbReference type="Proteomes" id="UP000287547"/>
    </source>
</evidence>
<comment type="caution">
    <text evidence="6">The sequence shown here is derived from an EMBL/GenBank/DDBJ whole genome shotgun (WGS) entry which is preliminary data.</text>
</comment>
<protein>
    <submittedName>
        <fullName evidence="6">Helix-turn-helix domain-containing protein</fullName>
    </submittedName>
</protein>
<dbReference type="Pfam" id="PF00486">
    <property type="entry name" value="Trans_reg_C"/>
    <property type="match status" value="1"/>
</dbReference>
<dbReference type="SUPFAM" id="SSF52540">
    <property type="entry name" value="P-loop containing nucleoside triphosphate hydrolases"/>
    <property type="match status" value="1"/>
</dbReference>
<dbReference type="InterPro" id="IPR016032">
    <property type="entry name" value="Sig_transdc_resp-reg_C-effctor"/>
</dbReference>
<dbReference type="SMART" id="SM01043">
    <property type="entry name" value="BTAD"/>
    <property type="match status" value="1"/>
</dbReference>
<dbReference type="GO" id="GO:0006355">
    <property type="term" value="P:regulation of DNA-templated transcription"/>
    <property type="evidence" value="ECO:0007669"/>
    <property type="project" value="InterPro"/>
</dbReference>